<proteinExistence type="predicted"/>
<protein>
    <submittedName>
        <fullName evidence="1">Unannotated protein</fullName>
    </submittedName>
</protein>
<dbReference type="AlphaFoldDB" id="A0A6J6U258"/>
<evidence type="ECO:0000313" key="1">
    <source>
        <dbReference type="EMBL" id="CAB4753772.1"/>
    </source>
</evidence>
<dbReference type="EMBL" id="CAFBPA010000178">
    <property type="protein sequence ID" value="CAB5012623.1"/>
    <property type="molecule type" value="Genomic_DNA"/>
</dbReference>
<dbReference type="SUPFAM" id="SSF51556">
    <property type="entry name" value="Metallo-dependent hydrolases"/>
    <property type="match status" value="1"/>
</dbReference>
<dbReference type="InterPro" id="IPR016797">
    <property type="entry name" value="UCP021898"/>
</dbReference>
<accession>A0A6J6U258</accession>
<dbReference type="InterPro" id="IPR032466">
    <property type="entry name" value="Metal_Hydrolase"/>
</dbReference>
<dbReference type="Pfam" id="PF19799">
    <property type="entry name" value="DUF6282"/>
    <property type="match status" value="1"/>
</dbReference>
<dbReference type="PIRSF" id="PIRSF021898">
    <property type="entry name" value="UCP021898"/>
    <property type="match status" value="1"/>
</dbReference>
<evidence type="ECO:0000313" key="2">
    <source>
        <dbReference type="EMBL" id="CAB5012623.1"/>
    </source>
</evidence>
<sequence>MTSPISFEAMSRSLLRGSIDMHIHSGPDIFPRSVTSVMAAEQARDAGMRAIVLKSHSTDTAARAELAQELTGMSVTGGVALNYPVGGLNPYAVLESARQGGRVVWLPTLGARHFLAHAGNVPILQEKSPLESTGLVVTDETGNLLPEVEDILRLVKEYDLILCSGHVSPSDAIATFRRANELGIKRLVVTHPHAKFVGAEVEDMKELAALGAMNEMHYAFVTQVIHPPQTFEYIAEVIRGVGVQHCYLATDGGQRVNPVPVEAFRLFMVGMLEQGFSEDEVRYMTAEAPAKILLGQ</sequence>
<name>A0A6J6U258_9ZZZZ</name>
<organism evidence="1">
    <name type="scientific">freshwater metagenome</name>
    <dbReference type="NCBI Taxonomy" id="449393"/>
    <lineage>
        <taxon>unclassified sequences</taxon>
        <taxon>metagenomes</taxon>
        <taxon>ecological metagenomes</taxon>
    </lineage>
</organism>
<reference evidence="1" key="1">
    <citation type="submission" date="2020-05" db="EMBL/GenBank/DDBJ databases">
        <authorList>
            <person name="Chiriac C."/>
            <person name="Salcher M."/>
            <person name="Ghai R."/>
            <person name="Kavagutti S V."/>
        </authorList>
    </citation>
    <scope>NUCLEOTIDE SEQUENCE</scope>
</reference>
<dbReference type="InterPro" id="IPR046249">
    <property type="entry name" value="DUF6282"/>
</dbReference>
<gene>
    <name evidence="1" type="ORF">UFOPK2809_01015</name>
    <name evidence="2" type="ORF">UFOPK4043_01135</name>
</gene>
<dbReference type="EMBL" id="CAEZZA010000141">
    <property type="protein sequence ID" value="CAB4753772.1"/>
    <property type="molecule type" value="Genomic_DNA"/>
</dbReference>